<gene>
    <name evidence="6" type="ordered locus">KRH_08740</name>
</gene>
<name>B2GL45_KOCRD</name>
<dbReference type="AlphaFoldDB" id="B2GL45"/>
<keyword evidence="2" id="KW-0645">Protease</keyword>
<dbReference type="Pfam" id="PF13180">
    <property type="entry name" value="PDZ_2"/>
    <property type="match status" value="1"/>
</dbReference>
<dbReference type="Proteomes" id="UP000008838">
    <property type="component" value="Chromosome"/>
</dbReference>
<dbReference type="SUPFAM" id="SSF50494">
    <property type="entry name" value="Trypsin-like serine proteases"/>
    <property type="match status" value="1"/>
</dbReference>
<evidence type="ECO:0000256" key="2">
    <source>
        <dbReference type="ARBA" id="ARBA00022670"/>
    </source>
</evidence>
<evidence type="ECO:0000259" key="5">
    <source>
        <dbReference type="PROSITE" id="PS50106"/>
    </source>
</evidence>
<dbReference type="KEGG" id="krh:KRH_08740"/>
<keyword evidence="7" id="KW-1185">Reference proteome</keyword>
<dbReference type="PRINTS" id="PR00834">
    <property type="entry name" value="PROTEASES2C"/>
</dbReference>
<dbReference type="Gene3D" id="2.30.42.10">
    <property type="match status" value="1"/>
</dbReference>
<comment type="similarity">
    <text evidence="1">Belongs to the peptidase S1C family.</text>
</comment>
<dbReference type="RefSeq" id="WP_012397942.1">
    <property type="nucleotide sequence ID" value="NC_010617.1"/>
</dbReference>
<reference evidence="6 7" key="1">
    <citation type="journal article" date="2008" name="J. Bacteriol.">
        <title>Complete genome sequence of the soil actinomycete Kocuria rhizophila.</title>
        <authorList>
            <person name="Takarada H."/>
            <person name="Sekine M."/>
            <person name="Kosugi H."/>
            <person name="Matsuo Y."/>
            <person name="Fujisawa T."/>
            <person name="Omata S."/>
            <person name="Kishi E."/>
            <person name="Shimizu A."/>
            <person name="Tsukatani N."/>
            <person name="Tanikawa S."/>
            <person name="Fujita N."/>
            <person name="Harayama S."/>
        </authorList>
    </citation>
    <scope>NUCLEOTIDE SEQUENCE [LARGE SCALE GENOMIC DNA]</scope>
    <source>
        <strain evidence="7">ATCC 9341 / DSM 348 / NBRC 103217 / DC2201</strain>
    </source>
</reference>
<feature type="compositionally biased region" description="Basic and acidic residues" evidence="4">
    <location>
        <begin position="53"/>
        <end position="64"/>
    </location>
</feature>
<organism evidence="6 7">
    <name type="scientific">Kocuria rhizophila (strain ATCC 9341 / DSM 348 / NBRC 103217 / DC2201)</name>
    <dbReference type="NCBI Taxonomy" id="378753"/>
    <lineage>
        <taxon>Bacteria</taxon>
        <taxon>Bacillati</taxon>
        <taxon>Actinomycetota</taxon>
        <taxon>Actinomycetes</taxon>
        <taxon>Micrococcales</taxon>
        <taxon>Micrococcaceae</taxon>
        <taxon>Kocuria</taxon>
    </lineage>
</organism>
<dbReference type="InterPro" id="IPR001478">
    <property type="entry name" value="PDZ"/>
</dbReference>
<dbReference type="EMBL" id="AP009152">
    <property type="protein sequence ID" value="BAG29221.1"/>
    <property type="molecule type" value="Genomic_DNA"/>
</dbReference>
<keyword evidence="3 6" id="KW-0378">Hydrolase</keyword>
<dbReference type="InterPro" id="IPR036034">
    <property type="entry name" value="PDZ_sf"/>
</dbReference>
<feature type="domain" description="PDZ" evidence="5">
    <location>
        <begin position="435"/>
        <end position="524"/>
    </location>
</feature>
<dbReference type="PANTHER" id="PTHR43343">
    <property type="entry name" value="PEPTIDASE S12"/>
    <property type="match status" value="1"/>
</dbReference>
<dbReference type="Pfam" id="PF13365">
    <property type="entry name" value="Trypsin_2"/>
    <property type="match status" value="1"/>
</dbReference>
<evidence type="ECO:0000256" key="4">
    <source>
        <dbReference type="SAM" id="MobiDB-lite"/>
    </source>
</evidence>
<sequence>MADSRDPRTGGDPAGPVPRYGQYGPGGGDVPPAGQDGSPWNGHDTRPIPPTGHEPRAGDGHGADPYDAARGVGQPGGDSHDYANQAPAGAGYEGAGYGAVGRDGYASGQGGGGYPPQGPGQGGVDGTGYPAGGGTAAAPRRRFSAGTMVAGMALAGLLGAGVAVGTGAVGGSSAAGGTSSAPVIVNNTDSVNEITAATKKASPSVVTISATAGNQAGTGSGVLLDDQGHVLTNTHVVTLDGAASDAKLEVQAADGSVRKATVVGTDPESDLAVIKVDPSGLTPAEFGDSDKLNVGDAAIAIGAPLGLSGTVTDGIVSTLNRTITVASSAAQDTPDESQKSPGGPQDFFFNFPDNGQSGSQSAKSSVYLNVLQTDAAINPGNSGGALVNTQGQVIGINVAIASAGGSSSGDSSASGNIGVGFSIPSNTAKRVADEIIKDGKATHGYLGATVSPYSPSGSSSDQFTSGALVRSVASGSPADDAGLKANDVITSFNGKQIKDADALTASVRELSAGSKAEVVYRRGNDERTASVTVANAADQKGK</sequence>
<dbReference type="GO" id="GO:0004252">
    <property type="term" value="F:serine-type endopeptidase activity"/>
    <property type="evidence" value="ECO:0007669"/>
    <property type="project" value="InterPro"/>
</dbReference>
<proteinExistence type="inferred from homology"/>
<dbReference type="eggNOG" id="COG0265">
    <property type="taxonomic scope" value="Bacteria"/>
</dbReference>
<dbReference type="EC" id="3.4.21.-" evidence="6"/>
<evidence type="ECO:0000256" key="3">
    <source>
        <dbReference type="ARBA" id="ARBA00022801"/>
    </source>
</evidence>
<dbReference type="SMART" id="SM00228">
    <property type="entry name" value="PDZ"/>
    <property type="match status" value="1"/>
</dbReference>
<dbReference type="InterPro" id="IPR001940">
    <property type="entry name" value="Peptidase_S1C"/>
</dbReference>
<feature type="compositionally biased region" description="Gly residues" evidence="4">
    <location>
        <begin position="108"/>
        <end position="135"/>
    </location>
</feature>
<dbReference type="Gene3D" id="2.40.10.10">
    <property type="entry name" value="Trypsin-like serine proteases"/>
    <property type="match status" value="2"/>
</dbReference>
<evidence type="ECO:0000313" key="7">
    <source>
        <dbReference type="Proteomes" id="UP000008838"/>
    </source>
</evidence>
<evidence type="ECO:0000313" key="6">
    <source>
        <dbReference type="EMBL" id="BAG29221.1"/>
    </source>
</evidence>
<dbReference type="MEROPS" id="S01.494"/>
<dbReference type="OrthoDB" id="9758917at2"/>
<dbReference type="HOGENOM" id="CLU_020120_3_2_11"/>
<dbReference type="InterPro" id="IPR009003">
    <property type="entry name" value="Peptidase_S1_PA"/>
</dbReference>
<dbReference type="InterPro" id="IPR043504">
    <property type="entry name" value="Peptidase_S1_PA_chymotrypsin"/>
</dbReference>
<dbReference type="STRING" id="378753.KRH_08740"/>
<dbReference type="InterPro" id="IPR051201">
    <property type="entry name" value="Chloro_Bact_Ser_Proteases"/>
</dbReference>
<feature type="region of interest" description="Disordered" evidence="4">
    <location>
        <begin position="1"/>
        <end position="87"/>
    </location>
</feature>
<dbReference type="PROSITE" id="PS50106">
    <property type="entry name" value="PDZ"/>
    <property type="match status" value="1"/>
</dbReference>
<dbReference type="PANTHER" id="PTHR43343:SF3">
    <property type="entry name" value="PROTEASE DO-LIKE 8, CHLOROPLASTIC"/>
    <property type="match status" value="1"/>
</dbReference>
<dbReference type="GO" id="GO:0006508">
    <property type="term" value="P:proteolysis"/>
    <property type="evidence" value="ECO:0007669"/>
    <property type="project" value="UniProtKB-KW"/>
</dbReference>
<protein>
    <submittedName>
        <fullName evidence="6">S1C family peptidase</fullName>
        <ecNumber evidence="6">3.4.21.-</ecNumber>
    </submittedName>
</protein>
<accession>B2GL45</accession>
<feature type="region of interest" description="Disordered" evidence="4">
    <location>
        <begin position="327"/>
        <end position="360"/>
    </location>
</feature>
<dbReference type="SUPFAM" id="SSF50156">
    <property type="entry name" value="PDZ domain-like"/>
    <property type="match status" value="1"/>
</dbReference>
<evidence type="ECO:0000256" key="1">
    <source>
        <dbReference type="ARBA" id="ARBA00010541"/>
    </source>
</evidence>
<feature type="region of interest" description="Disordered" evidence="4">
    <location>
        <begin position="108"/>
        <end position="137"/>
    </location>
</feature>